<evidence type="ECO:0000313" key="3">
    <source>
        <dbReference type="EMBL" id="GJD78012.1"/>
    </source>
</evidence>
<evidence type="ECO:0000259" key="2">
    <source>
        <dbReference type="Pfam" id="PF04717"/>
    </source>
</evidence>
<dbReference type="AlphaFoldDB" id="A0AA37HLL9"/>
<keyword evidence="4" id="KW-1185">Reference proteome</keyword>
<sequence length="362" mass="38173">MSRDYEARIARLEHRLANLNPVGRVIERDHEKGIRVNLGTDDKPFPSPWIQPGDRTGATRYLPEVGEQVMVLSHGGDWSQATLLPLTHSNAKPNPAEDKDETVHHNRDGERKSVRRGHARHQAKNKISQGAGDGGKKGEGSGKSGANLSHEINRQLQGIRANLTQLENNVAGVFEAASKMREIAEGRIPELKAIKAILDGKPESLEKAAKMALGNLEGYVAKSMQQMLGKLTNGFMNNVLGMVQGFVQAQIGGILGQIADLADLHGIADAIADPLGAAEGLIADAASGAAHNLLGSHLGTIEAAFAGTPGEAAFAALRGELGGILNGALDVAANLGGMLDAQQNLVKGMSKSLRLGGYEGED</sequence>
<evidence type="ECO:0000313" key="4">
    <source>
        <dbReference type="Proteomes" id="UP001055108"/>
    </source>
</evidence>
<gene>
    <name evidence="3" type="ORF">NBEOAGPD_1224</name>
</gene>
<accession>A0AA37HLL9</accession>
<organism evidence="3 4">
    <name type="scientific">Methylobacterium gregans</name>
    <dbReference type="NCBI Taxonomy" id="374424"/>
    <lineage>
        <taxon>Bacteria</taxon>
        <taxon>Pseudomonadati</taxon>
        <taxon>Pseudomonadota</taxon>
        <taxon>Alphaproteobacteria</taxon>
        <taxon>Hyphomicrobiales</taxon>
        <taxon>Methylobacteriaceae</taxon>
        <taxon>Methylobacterium</taxon>
    </lineage>
</organism>
<proteinExistence type="predicted"/>
<dbReference type="InterPro" id="IPR037026">
    <property type="entry name" value="Vgr_OB-fold_dom_sf"/>
</dbReference>
<feature type="region of interest" description="Disordered" evidence="1">
    <location>
        <begin position="87"/>
        <end position="147"/>
    </location>
</feature>
<dbReference type="Gene3D" id="2.40.50.230">
    <property type="entry name" value="Gp5 N-terminal domain"/>
    <property type="match status" value="1"/>
</dbReference>
<dbReference type="InterPro" id="IPR006531">
    <property type="entry name" value="Gp5/Vgr_OB"/>
</dbReference>
<dbReference type="Pfam" id="PF04717">
    <property type="entry name" value="Phage_base_V"/>
    <property type="match status" value="1"/>
</dbReference>
<evidence type="ECO:0000256" key="1">
    <source>
        <dbReference type="SAM" id="MobiDB-lite"/>
    </source>
</evidence>
<dbReference type="Proteomes" id="UP001055108">
    <property type="component" value="Unassembled WGS sequence"/>
</dbReference>
<dbReference type="RefSeq" id="WP_238301743.1">
    <property type="nucleotide sequence ID" value="NZ_BPQM01000026.1"/>
</dbReference>
<name>A0AA37HLL9_9HYPH</name>
<dbReference type="EMBL" id="BPQM01000026">
    <property type="protein sequence ID" value="GJD78012.1"/>
    <property type="molecule type" value="Genomic_DNA"/>
</dbReference>
<feature type="compositionally biased region" description="Basic residues" evidence="1">
    <location>
        <begin position="113"/>
        <end position="124"/>
    </location>
</feature>
<feature type="compositionally biased region" description="Basic and acidic residues" evidence="1">
    <location>
        <begin position="95"/>
        <end position="112"/>
    </location>
</feature>
<feature type="domain" description="Gp5/Type VI secretion system Vgr protein OB-fold" evidence="2">
    <location>
        <begin position="23"/>
        <end position="86"/>
    </location>
</feature>
<protein>
    <recommendedName>
        <fullName evidence="2">Gp5/Type VI secretion system Vgr protein OB-fold domain-containing protein</fullName>
    </recommendedName>
</protein>
<reference evidence="3" key="1">
    <citation type="journal article" date="2016" name="Front. Microbiol.">
        <title>Genome Sequence of the Piezophilic, Mesophilic Sulfate-Reducing Bacterium Desulfovibrio indicus J2T.</title>
        <authorList>
            <person name="Cao J."/>
            <person name="Maignien L."/>
            <person name="Shao Z."/>
            <person name="Alain K."/>
            <person name="Jebbar M."/>
        </authorList>
    </citation>
    <scope>NUCLEOTIDE SEQUENCE</scope>
    <source>
        <strain evidence="3">NBRC 103626</strain>
    </source>
</reference>
<reference evidence="3" key="2">
    <citation type="submission" date="2021-08" db="EMBL/GenBank/DDBJ databases">
        <authorList>
            <person name="Tani A."/>
            <person name="Ola A."/>
            <person name="Ogura Y."/>
            <person name="Katsura K."/>
            <person name="Hayashi T."/>
        </authorList>
    </citation>
    <scope>NUCLEOTIDE SEQUENCE</scope>
    <source>
        <strain evidence="3">NBRC 103626</strain>
    </source>
</reference>
<comment type="caution">
    <text evidence="3">The sequence shown here is derived from an EMBL/GenBank/DDBJ whole genome shotgun (WGS) entry which is preliminary data.</text>
</comment>